<dbReference type="Gene3D" id="2.30.29.30">
    <property type="entry name" value="Pleckstrin-homology domain (PH domain)/Phosphotyrosine-binding domain (PTB)"/>
    <property type="match status" value="1"/>
</dbReference>
<evidence type="ECO:0000256" key="10">
    <source>
        <dbReference type="ARBA" id="ARBA00022771"/>
    </source>
</evidence>
<keyword evidence="9 14" id="KW-0547">Nucleotide-binding</keyword>
<dbReference type="KEGG" id="tad:TRIADDRAFT_30089"/>
<dbReference type="PROSITE" id="PS50081">
    <property type="entry name" value="ZF_DAG_PE_2"/>
    <property type="match status" value="2"/>
</dbReference>
<evidence type="ECO:0000256" key="9">
    <source>
        <dbReference type="ARBA" id="ARBA00022741"/>
    </source>
</evidence>
<dbReference type="GO" id="GO:0035556">
    <property type="term" value="P:intracellular signal transduction"/>
    <property type="evidence" value="ECO:0000318"/>
    <property type="project" value="GO_Central"/>
</dbReference>
<dbReference type="GO" id="GO:0004674">
    <property type="term" value="F:protein serine/threonine kinase activity"/>
    <property type="evidence" value="ECO:0000318"/>
    <property type="project" value="GO_Central"/>
</dbReference>
<dbReference type="GO" id="GO:0007200">
    <property type="term" value="P:phospholipase C-activating G protein-coupled receptor signaling pathway"/>
    <property type="evidence" value="ECO:0000318"/>
    <property type="project" value="GO_Central"/>
</dbReference>
<dbReference type="OMA" id="VARRWEM"/>
<dbReference type="FunFam" id="3.30.60.20:FF:000021">
    <property type="entry name" value="Serine/threonine-protein kinase"/>
    <property type="match status" value="1"/>
</dbReference>
<dbReference type="InterPro" id="IPR002219">
    <property type="entry name" value="PKC_DAG/PE"/>
</dbReference>
<dbReference type="PRINTS" id="PR00008">
    <property type="entry name" value="DAGPEDOMAIN"/>
</dbReference>
<dbReference type="GO" id="GO:0005829">
    <property type="term" value="C:cytosol"/>
    <property type="evidence" value="ECO:0000318"/>
    <property type="project" value="GO_Central"/>
</dbReference>
<dbReference type="GO" id="GO:0004697">
    <property type="term" value="F:diacylglycerol-dependent serine/threonine kinase activity"/>
    <property type="evidence" value="ECO:0007669"/>
    <property type="project" value="UniProtKB-EC"/>
</dbReference>
<dbReference type="CTD" id="6756995"/>
<dbReference type="SUPFAM" id="SSF50729">
    <property type="entry name" value="PH domain-like"/>
    <property type="match status" value="1"/>
</dbReference>
<dbReference type="GeneID" id="6756995"/>
<keyword evidence="13" id="KW-0472">Membrane</keyword>
<feature type="domain" description="Protein kinase" evidence="16">
    <location>
        <begin position="403"/>
        <end position="660"/>
    </location>
</feature>
<dbReference type="PANTHER" id="PTHR22968">
    <property type="entry name" value="PROTEIN KINASE C, MU"/>
    <property type="match status" value="1"/>
</dbReference>
<keyword evidence="8" id="KW-0677">Repeat</keyword>
<name>B3S6K4_TRIAD</name>
<dbReference type="FunFam" id="1.10.510.10:FF:000571">
    <property type="entry name" value="Maternal embryonic leucine zipper kinase"/>
    <property type="match status" value="1"/>
</dbReference>
<dbReference type="CDD" id="cd20796">
    <property type="entry name" value="C1_PKD_rpt2"/>
    <property type="match status" value="1"/>
</dbReference>
<dbReference type="FunFam" id="3.30.60.20:FF:000022">
    <property type="entry name" value="SH3 and cysteine-rich domain-containing protein 3 isoform 2"/>
    <property type="match status" value="1"/>
</dbReference>
<reference evidence="18 19" key="1">
    <citation type="journal article" date="2008" name="Nature">
        <title>The Trichoplax genome and the nature of placozoans.</title>
        <authorList>
            <person name="Srivastava M."/>
            <person name="Begovic E."/>
            <person name="Chapman J."/>
            <person name="Putnam N.H."/>
            <person name="Hellsten U."/>
            <person name="Kawashima T."/>
            <person name="Kuo A."/>
            <person name="Mitros T."/>
            <person name="Salamov A."/>
            <person name="Carpenter M.L."/>
            <person name="Signorovitch A.Y."/>
            <person name="Moreno M.A."/>
            <person name="Kamm K."/>
            <person name="Grimwood J."/>
            <person name="Schmutz J."/>
            <person name="Shapiro H."/>
            <person name="Grigoriev I.V."/>
            <person name="Buss L.W."/>
            <person name="Schierwater B."/>
            <person name="Dellaporta S.L."/>
            <person name="Rokhsar D.S."/>
        </authorList>
    </citation>
    <scope>NUCLEOTIDE SEQUENCE [LARGE SCALE GENOMIC DNA]</scope>
    <source>
        <strain evidence="18 19">Grell-BS-1999</strain>
    </source>
</reference>
<dbReference type="InterPro" id="IPR011993">
    <property type="entry name" value="PH-like_dom_sf"/>
</dbReference>
<protein>
    <submittedName>
        <fullName evidence="18">Uncharacterized protein</fullName>
    </submittedName>
</protein>
<dbReference type="CDD" id="cd14082">
    <property type="entry name" value="STKc_PKD"/>
    <property type="match status" value="1"/>
</dbReference>
<dbReference type="InParanoid" id="B3S6K4"/>
<dbReference type="GO" id="GO:0042383">
    <property type="term" value="C:sarcolemma"/>
    <property type="evidence" value="ECO:0007669"/>
    <property type="project" value="UniProtKB-SubCell"/>
</dbReference>
<dbReference type="PROSITE" id="PS00479">
    <property type="entry name" value="ZF_DAG_PE_1"/>
    <property type="match status" value="2"/>
</dbReference>
<evidence type="ECO:0000259" key="17">
    <source>
        <dbReference type="PROSITE" id="PS50081"/>
    </source>
</evidence>
<evidence type="ECO:0000259" key="16">
    <source>
        <dbReference type="PROSITE" id="PS50011"/>
    </source>
</evidence>
<dbReference type="SMART" id="SM00220">
    <property type="entry name" value="S_TKc"/>
    <property type="match status" value="1"/>
</dbReference>
<dbReference type="GO" id="GO:0008270">
    <property type="term" value="F:zinc ion binding"/>
    <property type="evidence" value="ECO:0007669"/>
    <property type="project" value="UniProtKB-KW"/>
</dbReference>
<evidence type="ECO:0000256" key="3">
    <source>
        <dbReference type="ARBA" id="ARBA00022443"/>
    </source>
</evidence>
<dbReference type="PROSITE" id="PS00108">
    <property type="entry name" value="PROTEIN_KINASE_ST"/>
    <property type="match status" value="1"/>
</dbReference>
<organism evidence="18 19">
    <name type="scientific">Trichoplax adhaerens</name>
    <name type="common">Trichoplax reptans</name>
    <dbReference type="NCBI Taxonomy" id="10228"/>
    <lineage>
        <taxon>Eukaryota</taxon>
        <taxon>Metazoa</taxon>
        <taxon>Placozoa</taxon>
        <taxon>Uniplacotomia</taxon>
        <taxon>Trichoplacea</taxon>
        <taxon>Trichoplacidae</taxon>
        <taxon>Trichoplax</taxon>
    </lineage>
</organism>
<keyword evidence="12 14" id="KW-0067">ATP-binding</keyword>
<dbReference type="CDD" id="cd01239">
    <property type="entry name" value="PH_PKD"/>
    <property type="match status" value="1"/>
</dbReference>
<feature type="domain" description="Phorbol-ester/DAG-type" evidence="17">
    <location>
        <begin position="116"/>
        <end position="166"/>
    </location>
</feature>
<dbReference type="Gene3D" id="1.10.510.10">
    <property type="entry name" value="Transferase(Phosphotransferase) domain 1"/>
    <property type="match status" value="1"/>
</dbReference>
<dbReference type="RefSeq" id="XP_002115782.1">
    <property type="nucleotide sequence ID" value="XM_002115746.1"/>
</dbReference>
<dbReference type="SUPFAM" id="SSF56112">
    <property type="entry name" value="Protein kinase-like (PK-like)"/>
    <property type="match status" value="1"/>
</dbReference>
<gene>
    <name evidence="18" type="ORF">TRIADDRAFT_30089</name>
</gene>
<dbReference type="InterPro" id="IPR017441">
    <property type="entry name" value="Protein_kinase_ATP_BS"/>
</dbReference>
<keyword evidence="5" id="KW-0963">Cytoplasm</keyword>
<evidence type="ECO:0000256" key="13">
    <source>
        <dbReference type="ARBA" id="ARBA00023136"/>
    </source>
</evidence>
<keyword evidence="10" id="KW-0863">Zinc-finger</keyword>
<evidence type="ECO:0000256" key="11">
    <source>
        <dbReference type="ARBA" id="ARBA00022833"/>
    </source>
</evidence>
<evidence type="ECO:0000256" key="15">
    <source>
        <dbReference type="SAM" id="MobiDB-lite"/>
    </source>
</evidence>
<comment type="subcellular location">
    <subcellularLocation>
        <location evidence="1">Cell membrane</location>
        <location evidence="1">Sarcolemma</location>
        <topology evidence="1">Peripheral membrane protein</topology>
        <orientation evidence="1">Cytoplasmic side</orientation>
    </subcellularLocation>
    <subcellularLocation>
        <location evidence="2">Cytoplasm</location>
    </subcellularLocation>
</comment>
<evidence type="ECO:0000256" key="1">
    <source>
        <dbReference type="ARBA" id="ARBA00004278"/>
    </source>
</evidence>
<dbReference type="OrthoDB" id="10252171at2759"/>
<feature type="domain" description="Phorbol-ester/DAG-type" evidence="17">
    <location>
        <begin position="10"/>
        <end position="60"/>
    </location>
</feature>
<dbReference type="PROSITE" id="PS00107">
    <property type="entry name" value="PROTEIN_KINASE_ATP"/>
    <property type="match status" value="1"/>
</dbReference>
<evidence type="ECO:0000256" key="7">
    <source>
        <dbReference type="ARBA" id="ARBA00022723"/>
    </source>
</evidence>
<dbReference type="PANTHER" id="PTHR22968:SF24">
    <property type="entry name" value="SERINE_THREONINE-PROTEIN KINASE"/>
    <property type="match status" value="1"/>
</dbReference>
<dbReference type="Pfam" id="PF00069">
    <property type="entry name" value="Pkinase"/>
    <property type="match status" value="1"/>
</dbReference>
<evidence type="ECO:0000256" key="14">
    <source>
        <dbReference type="PROSITE-ProRule" id="PRU10141"/>
    </source>
</evidence>
<dbReference type="PROSITE" id="PS50011">
    <property type="entry name" value="PROTEIN_KINASE_DOM"/>
    <property type="match status" value="1"/>
</dbReference>
<dbReference type="SUPFAM" id="SSF57889">
    <property type="entry name" value="Cysteine-rich domain"/>
    <property type="match status" value="2"/>
</dbReference>
<accession>B3S6K4</accession>
<dbReference type="eggNOG" id="KOG4236">
    <property type="taxonomic scope" value="Eukaryota"/>
</dbReference>
<dbReference type="Proteomes" id="UP000009022">
    <property type="component" value="Unassembled WGS sequence"/>
</dbReference>
<proteinExistence type="predicted"/>
<dbReference type="InterPro" id="IPR011009">
    <property type="entry name" value="Kinase-like_dom_sf"/>
</dbReference>
<dbReference type="InterPro" id="IPR000719">
    <property type="entry name" value="Prot_kinase_dom"/>
</dbReference>
<keyword evidence="4" id="KW-1003">Cell membrane</keyword>
<evidence type="ECO:0000256" key="12">
    <source>
        <dbReference type="ARBA" id="ARBA00022840"/>
    </source>
</evidence>
<dbReference type="Gene3D" id="3.30.60.20">
    <property type="match status" value="2"/>
</dbReference>
<evidence type="ECO:0000256" key="6">
    <source>
        <dbReference type="ARBA" id="ARBA00022553"/>
    </source>
</evidence>
<evidence type="ECO:0000256" key="2">
    <source>
        <dbReference type="ARBA" id="ARBA00004496"/>
    </source>
</evidence>
<dbReference type="Pfam" id="PF00130">
    <property type="entry name" value="C1_1"/>
    <property type="match status" value="2"/>
</dbReference>
<dbReference type="InterPro" id="IPR020454">
    <property type="entry name" value="DAG/PE-bd"/>
</dbReference>
<dbReference type="CDD" id="cd20795">
    <property type="entry name" value="C1_PKD_rpt1"/>
    <property type="match status" value="1"/>
</dbReference>
<keyword evidence="6" id="KW-0597">Phosphoprotein</keyword>
<keyword evidence="7" id="KW-0479">Metal-binding</keyword>
<dbReference type="HOGENOM" id="CLU_009772_0_0_1"/>
<dbReference type="AlphaFoldDB" id="B3S6K4"/>
<dbReference type="PhylomeDB" id="B3S6K4"/>
<dbReference type="EMBL" id="DS985252">
    <property type="protein sequence ID" value="EDV21634.1"/>
    <property type="molecule type" value="Genomic_DNA"/>
</dbReference>
<keyword evidence="3" id="KW-0728">SH3 domain</keyword>
<evidence type="ECO:0000256" key="4">
    <source>
        <dbReference type="ARBA" id="ARBA00022475"/>
    </source>
</evidence>
<feature type="compositionally biased region" description="Basic and acidic residues" evidence="15">
    <location>
        <begin position="208"/>
        <end position="220"/>
    </location>
</feature>
<keyword evidence="19" id="KW-1185">Reference proteome</keyword>
<evidence type="ECO:0000313" key="18">
    <source>
        <dbReference type="EMBL" id="EDV21634.1"/>
    </source>
</evidence>
<evidence type="ECO:0000313" key="19">
    <source>
        <dbReference type="Proteomes" id="UP000009022"/>
    </source>
</evidence>
<feature type="binding site" evidence="14">
    <location>
        <position position="432"/>
    </location>
    <ligand>
        <name>ATP</name>
        <dbReference type="ChEBI" id="CHEBI:30616"/>
    </ligand>
</feature>
<dbReference type="SMART" id="SM00109">
    <property type="entry name" value="C1"/>
    <property type="match status" value="2"/>
</dbReference>
<dbReference type="InterPro" id="IPR046349">
    <property type="entry name" value="C1-like_sf"/>
</dbReference>
<evidence type="ECO:0000256" key="5">
    <source>
        <dbReference type="ARBA" id="ARBA00022490"/>
    </source>
</evidence>
<evidence type="ECO:0000256" key="8">
    <source>
        <dbReference type="ARBA" id="ARBA00022737"/>
    </source>
</evidence>
<dbReference type="FunCoup" id="B3S6K4">
    <property type="interactions" value="1734"/>
</dbReference>
<sequence length="689" mass="78589">MDEVQFIVRPHSLRVHSYRSPTFCDFCGQLLFGIIRQGLKCEGCNCNFHKRCAFKIPNNCTPPLESLEIMANENSTISMVSSNSPITKRSGPSDNWWGSGRPAWIDVALHKRVQVPHTFTLHTFKKPTICQLCSKLLLGICRQGYRCKDCKFSVHKRCMKYAAKNCTSEVLYINQRSVNQYGTIPEINQITISDLPDSNHSLDTLDTNDEKNSGTDETNGHSELTPNGSCIPLQRLIQTQIPLKKPSKELYSNWIIHYTDADQERKCYFWVLDTKNLSMFLTEDSEEPCCIIQLSEILNLATSYGSNNSISNVVTPSYYFLFVTAKLTYFVGAPSDEVLFENGVGEELAKFWEKAISEALQPNSIISDSSLGLYDIFLFVMILLVLQYQQIIKGKDITSKYQIDQNEILGAGQFGIVYGGALRCNGRAIAIKVVDKSLFSSTQERRLKNEVDILQSVSHPGVVILENVYETPEKVFVVMEKLDGDMLELILSSPRSRLNERMTKYLVLQILYALRYLHSKNVAHCDLKPENVLILKHEEALPQIKLCDFGFAKIIGERSFRKSIVGTPAYLAPEVFKNKRYNRLLDLWSVGVIIYVSLSGTFPFNEDEEIKDQIESAAFMYPDNPWAEISQDAINLINNLLQIELKKRYSVDKAIYHKWLQVSDRTVTAYFYFFSTCYTLIARIDYYGL</sequence>
<feature type="region of interest" description="Disordered" evidence="15">
    <location>
        <begin position="201"/>
        <end position="227"/>
    </location>
</feature>
<dbReference type="InterPro" id="IPR008271">
    <property type="entry name" value="Ser/Thr_kinase_AS"/>
</dbReference>
<dbReference type="GO" id="GO:0005524">
    <property type="term" value="F:ATP binding"/>
    <property type="evidence" value="ECO:0007669"/>
    <property type="project" value="UniProtKB-UniRule"/>
</dbReference>
<keyword evidence="11" id="KW-0862">Zinc</keyword>